<keyword evidence="3" id="KW-1185">Reference proteome</keyword>
<dbReference type="InterPro" id="IPR029063">
    <property type="entry name" value="SAM-dependent_MTases_sf"/>
</dbReference>
<dbReference type="NCBIfam" id="TIGR01444">
    <property type="entry name" value="fkbM_fam"/>
    <property type="match status" value="1"/>
</dbReference>
<dbReference type="PANTHER" id="PTHR32026:SF10">
    <property type="entry name" value="METHYLTRANSFERASE-LIKE PROTEIN 24-RELATED"/>
    <property type="match status" value="1"/>
</dbReference>
<keyword evidence="2" id="KW-0489">Methyltransferase</keyword>
<proteinExistence type="predicted"/>
<name>A0A7K1S8D0_9BACT</name>
<dbReference type="InterPro" id="IPR026913">
    <property type="entry name" value="METTL24"/>
</dbReference>
<dbReference type="GO" id="GO:0032259">
    <property type="term" value="P:methylation"/>
    <property type="evidence" value="ECO:0007669"/>
    <property type="project" value="UniProtKB-KW"/>
</dbReference>
<reference evidence="2 3" key="1">
    <citation type="submission" date="2019-12" db="EMBL/GenBank/DDBJ databases">
        <title>Spirosoma sp. HMF4905 genome sequencing and assembly.</title>
        <authorList>
            <person name="Kang H."/>
            <person name="Cha I."/>
            <person name="Kim H."/>
            <person name="Joh K."/>
        </authorList>
    </citation>
    <scope>NUCLEOTIDE SEQUENCE [LARGE SCALE GENOMIC DNA]</scope>
    <source>
        <strain evidence="2 3">HMF4905</strain>
    </source>
</reference>
<evidence type="ECO:0000313" key="2">
    <source>
        <dbReference type="EMBL" id="MVM30000.1"/>
    </source>
</evidence>
<dbReference type="Proteomes" id="UP000436006">
    <property type="component" value="Unassembled WGS sequence"/>
</dbReference>
<comment type="caution">
    <text evidence="2">The sequence shown here is derived from an EMBL/GenBank/DDBJ whole genome shotgun (WGS) entry which is preliminary data.</text>
</comment>
<dbReference type="EMBL" id="WPIN01000003">
    <property type="protein sequence ID" value="MVM30000.1"/>
    <property type="molecule type" value="Genomic_DNA"/>
</dbReference>
<evidence type="ECO:0000313" key="3">
    <source>
        <dbReference type="Proteomes" id="UP000436006"/>
    </source>
</evidence>
<dbReference type="AlphaFoldDB" id="A0A7K1S8D0"/>
<organism evidence="2 3">
    <name type="scientific">Spirosoma arboris</name>
    <dbReference type="NCBI Taxonomy" id="2682092"/>
    <lineage>
        <taxon>Bacteria</taxon>
        <taxon>Pseudomonadati</taxon>
        <taxon>Bacteroidota</taxon>
        <taxon>Cytophagia</taxon>
        <taxon>Cytophagales</taxon>
        <taxon>Cytophagaceae</taxon>
        <taxon>Spirosoma</taxon>
    </lineage>
</organism>
<feature type="domain" description="Methyltransferase FkbM" evidence="1">
    <location>
        <begin position="90"/>
        <end position="235"/>
    </location>
</feature>
<dbReference type="SUPFAM" id="SSF53335">
    <property type="entry name" value="S-adenosyl-L-methionine-dependent methyltransferases"/>
    <property type="match status" value="1"/>
</dbReference>
<accession>A0A7K1S8D0</accession>
<gene>
    <name evidence="2" type="ORF">GO755_08150</name>
</gene>
<dbReference type="InterPro" id="IPR006342">
    <property type="entry name" value="FkbM_mtfrase"/>
</dbReference>
<dbReference type="GO" id="GO:0008168">
    <property type="term" value="F:methyltransferase activity"/>
    <property type="evidence" value="ECO:0007669"/>
    <property type="project" value="UniProtKB-KW"/>
</dbReference>
<dbReference type="PANTHER" id="PTHR32026">
    <property type="entry name" value="METHYLTRANSFERASE-LIKE PROTEIN 24"/>
    <property type="match status" value="1"/>
</dbReference>
<protein>
    <submittedName>
        <fullName evidence="2">FkbM family methyltransferase</fullName>
    </submittedName>
</protein>
<dbReference type="Gene3D" id="3.40.50.150">
    <property type="entry name" value="Vaccinia Virus protein VP39"/>
    <property type="match status" value="1"/>
</dbReference>
<dbReference type="RefSeq" id="WP_157584260.1">
    <property type="nucleotide sequence ID" value="NZ_WPIN01000003.1"/>
</dbReference>
<dbReference type="Pfam" id="PF05050">
    <property type="entry name" value="Methyltransf_21"/>
    <property type="match status" value="1"/>
</dbReference>
<keyword evidence="2" id="KW-0808">Transferase</keyword>
<sequence>MRNVIGIAKKVLGIHPQQGVKPLKDLVHIGSNYHGYYLPDNFLTSDSICYCIGAGEDISFDTELKVIYDAQVYIFDPMPEGINHFHTLKECTKQGQLLTIEPTVPFTYRISEDQLESITFVEIGVWDRKTNLKFFAPERDDYASHSLYLFQDSKEYIEAPVDRLGNLMNMLGHSSVDVVKIEIEGAEYTVIDTIIDDNLDVKSILVEFDEVHNANDKSFHFRIKKSCDRLKKAGYVLVHSTQYLKRTFIREDVYNSLKNRERILPDVKARNQYETLEAPVIK</sequence>
<evidence type="ECO:0000259" key="1">
    <source>
        <dbReference type="Pfam" id="PF05050"/>
    </source>
</evidence>